<dbReference type="PROSITE" id="PS50177">
    <property type="entry name" value="NTF2_DOMAIN"/>
    <property type="match status" value="1"/>
</dbReference>
<dbReference type="InterPro" id="IPR000504">
    <property type="entry name" value="RRM_dom"/>
</dbReference>
<dbReference type="Pfam" id="PF02136">
    <property type="entry name" value="NTF2"/>
    <property type="match status" value="1"/>
</dbReference>
<feature type="domain" description="NTF2" evidence="5">
    <location>
        <begin position="1"/>
        <end position="135"/>
    </location>
</feature>
<evidence type="ECO:0000313" key="7">
    <source>
        <dbReference type="Proteomes" id="UP000250235"/>
    </source>
</evidence>
<sequence length="427" mass="47847">VGTYFVGQYYQMLQNTPDFVHQFYNDASTMLRIDGNSRETASAMLQIHQLIMSLNYTGIEIKTAHSLESWHCGVLVMVSGYFVFNDIFNYVEEDHILQHPSAYLPQRNLDSNLHVPATLREQASSYGLDGDFRSREFLATGKIEENGPANGHKYPVEQLHQIPASEQVVDDNFEVQLNVSLQGTMNSFPDDLSSSIEEPVVEPQKHTYASILQVAKVQSAPAVPTPPSSSKPVSPSDLRHLPEPTIQSLAASSNPLERTSLESLEEAQVVEDEVEVMSVYVSNVPTTMAASEIGDEFKKFGKLKPDGVAIRTRKDIDACYAFVEFEDVSGVQNAIKASTVQIGAHQLYIEERRPNRNNFIRGGRARGRGRLSYYMEGPRGRFGGRSFGRGSTQDRPRGNGFYRQVPRQERAHSTYQQGSRNGHYEEF</sequence>
<dbReference type="PANTHER" id="PTHR10693:SF58">
    <property type="entry name" value="OS02G0131700 PROTEIN"/>
    <property type="match status" value="1"/>
</dbReference>
<keyword evidence="7" id="KW-1185">Reference proteome</keyword>
<dbReference type="Pfam" id="PF00076">
    <property type="entry name" value="RRM_1"/>
    <property type="match status" value="1"/>
</dbReference>
<feature type="region of interest" description="Disordered" evidence="3">
    <location>
        <begin position="382"/>
        <end position="427"/>
    </location>
</feature>
<dbReference type="SMART" id="SM00360">
    <property type="entry name" value="RRM"/>
    <property type="match status" value="1"/>
</dbReference>
<dbReference type="PANTHER" id="PTHR10693">
    <property type="entry name" value="RAS GTPASE-ACTIVATING PROTEIN-BINDING PROTEIN"/>
    <property type="match status" value="1"/>
</dbReference>
<evidence type="ECO:0000256" key="1">
    <source>
        <dbReference type="ARBA" id="ARBA00022884"/>
    </source>
</evidence>
<gene>
    <name evidence="6" type="ORF">F511_20856</name>
</gene>
<dbReference type="Gene3D" id="3.30.70.330">
    <property type="match status" value="1"/>
</dbReference>
<feature type="non-terminal residue" evidence="6">
    <location>
        <position position="1"/>
    </location>
</feature>
<dbReference type="PROSITE" id="PS50102">
    <property type="entry name" value="RRM"/>
    <property type="match status" value="1"/>
</dbReference>
<accession>A0A2Z7C9J5</accession>
<dbReference type="InterPro" id="IPR018222">
    <property type="entry name" value="Nuclear_transport_factor_2_euk"/>
</dbReference>
<dbReference type="InterPro" id="IPR012677">
    <property type="entry name" value="Nucleotide-bd_a/b_plait_sf"/>
</dbReference>
<dbReference type="OrthoDB" id="339151at2759"/>
<dbReference type="CDD" id="cd00590">
    <property type="entry name" value="RRM_SF"/>
    <property type="match status" value="1"/>
</dbReference>
<evidence type="ECO:0000256" key="3">
    <source>
        <dbReference type="SAM" id="MobiDB-lite"/>
    </source>
</evidence>
<name>A0A2Z7C9J5_9LAMI</name>
<dbReference type="Proteomes" id="UP000250235">
    <property type="component" value="Unassembled WGS sequence"/>
</dbReference>
<dbReference type="GO" id="GO:0003729">
    <property type="term" value="F:mRNA binding"/>
    <property type="evidence" value="ECO:0007669"/>
    <property type="project" value="TreeGrafter"/>
</dbReference>
<dbReference type="SUPFAM" id="SSF54928">
    <property type="entry name" value="RNA-binding domain, RBD"/>
    <property type="match status" value="1"/>
</dbReference>
<protein>
    <recommendedName>
        <fullName evidence="8">G3BP-like protein</fullName>
    </recommendedName>
</protein>
<dbReference type="InterPro" id="IPR032710">
    <property type="entry name" value="NTF2-like_dom_sf"/>
</dbReference>
<organism evidence="6 7">
    <name type="scientific">Dorcoceras hygrometricum</name>
    <dbReference type="NCBI Taxonomy" id="472368"/>
    <lineage>
        <taxon>Eukaryota</taxon>
        <taxon>Viridiplantae</taxon>
        <taxon>Streptophyta</taxon>
        <taxon>Embryophyta</taxon>
        <taxon>Tracheophyta</taxon>
        <taxon>Spermatophyta</taxon>
        <taxon>Magnoliopsida</taxon>
        <taxon>eudicotyledons</taxon>
        <taxon>Gunneridae</taxon>
        <taxon>Pentapetalae</taxon>
        <taxon>asterids</taxon>
        <taxon>lamiids</taxon>
        <taxon>Lamiales</taxon>
        <taxon>Gesneriaceae</taxon>
        <taxon>Didymocarpoideae</taxon>
        <taxon>Trichosporeae</taxon>
        <taxon>Loxocarpinae</taxon>
        <taxon>Dorcoceras</taxon>
    </lineage>
</organism>
<evidence type="ECO:0008006" key="8">
    <source>
        <dbReference type="Google" id="ProtNLM"/>
    </source>
</evidence>
<dbReference type="SUPFAM" id="SSF54427">
    <property type="entry name" value="NTF2-like"/>
    <property type="match status" value="1"/>
</dbReference>
<evidence type="ECO:0000259" key="4">
    <source>
        <dbReference type="PROSITE" id="PS50102"/>
    </source>
</evidence>
<dbReference type="Gene3D" id="3.10.450.50">
    <property type="match status" value="1"/>
</dbReference>
<feature type="region of interest" description="Disordered" evidence="3">
    <location>
        <begin position="219"/>
        <end position="241"/>
    </location>
</feature>
<evidence type="ECO:0000313" key="6">
    <source>
        <dbReference type="EMBL" id="KZV43594.1"/>
    </source>
</evidence>
<dbReference type="InterPro" id="IPR035979">
    <property type="entry name" value="RBD_domain_sf"/>
</dbReference>
<dbReference type="InterPro" id="IPR002075">
    <property type="entry name" value="NTF2_dom"/>
</dbReference>
<reference evidence="6 7" key="1">
    <citation type="journal article" date="2015" name="Proc. Natl. Acad. Sci. U.S.A.">
        <title>The resurrection genome of Boea hygrometrica: A blueprint for survival of dehydration.</title>
        <authorList>
            <person name="Xiao L."/>
            <person name="Yang G."/>
            <person name="Zhang L."/>
            <person name="Yang X."/>
            <person name="Zhao S."/>
            <person name="Ji Z."/>
            <person name="Zhou Q."/>
            <person name="Hu M."/>
            <person name="Wang Y."/>
            <person name="Chen M."/>
            <person name="Xu Y."/>
            <person name="Jin H."/>
            <person name="Xiao X."/>
            <person name="Hu G."/>
            <person name="Bao F."/>
            <person name="Hu Y."/>
            <person name="Wan P."/>
            <person name="Li L."/>
            <person name="Deng X."/>
            <person name="Kuang T."/>
            <person name="Xiang C."/>
            <person name="Zhu J.K."/>
            <person name="Oliver M.J."/>
            <person name="He Y."/>
        </authorList>
    </citation>
    <scope>NUCLEOTIDE SEQUENCE [LARGE SCALE GENOMIC DNA]</scope>
    <source>
        <strain evidence="7">cv. XS01</strain>
    </source>
</reference>
<dbReference type="EMBL" id="KQ998099">
    <property type="protein sequence ID" value="KZV43594.1"/>
    <property type="molecule type" value="Genomic_DNA"/>
</dbReference>
<dbReference type="GO" id="GO:0005829">
    <property type="term" value="C:cytosol"/>
    <property type="evidence" value="ECO:0007669"/>
    <property type="project" value="TreeGrafter"/>
</dbReference>
<evidence type="ECO:0000256" key="2">
    <source>
        <dbReference type="PROSITE-ProRule" id="PRU00176"/>
    </source>
</evidence>
<evidence type="ECO:0000259" key="5">
    <source>
        <dbReference type="PROSITE" id="PS50177"/>
    </source>
</evidence>
<proteinExistence type="predicted"/>
<dbReference type="InterPro" id="IPR039539">
    <property type="entry name" value="Ras_GTPase_bind_prot"/>
</dbReference>
<dbReference type="GO" id="GO:1990904">
    <property type="term" value="C:ribonucleoprotein complex"/>
    <property type="evidence" value="ECO:0007669"/>
    <property type="project" value="TreeGrafter"/>
</dbReference>
<keyword evidence="1 2" id="KW-0694">RNA-binding</keyword>
<dbReference type="AlphaFoldDB" id="A0A2Z7C9J5"/>
<feature type="domain" description="RRM" evidence="4">
    <location>
        <begin position="277"/>
        <end position="354"/>
    </location>
</feature>